<comment type="caution">
    <text evidence="2">The sequence shown here is derived from an EMBL/GenBank/DDBJ whole genome shotgun (WGS) entry which is preliminary data.</text>
</comment>
<proteinExistence type="predicted"/>
<reference evidence="2 3" key="1">
    <citation type="submission" date="2019-02" db="EMBL/GenBank/DDBJ databases">
        <title>Draft genome sequence of Arthrospira platensis NIES-3787.</title>
        <authorList>
            <person name="Yamaguchi H."/>
            <person name="Suzuki S."/>
            <person name="Kawachi M."/>
        </authorList>
    </citation>
    <scope>NUCLEOTIDE SEQUENCE [LARGE SCALE GENOMIC DNA]</scope>
    <source>
        <strain evidence="2 3">NIES-3787</strain>
    </source>
</reference>
<dbReference type="EMBL" id="BJCH01000105">
    <property type="protein sequence ID" value="GCL48313.1"/>
    <property type="molecule type" value="Genomic_DNA"/>
</dbReference>
<evidence type="ECO:0000313" key="3">
    <source>
        <dbReference type="Proteomes" id="UP000438874"/>
    </source>
</evidence>
<dbReference type="AlphaFoldDB" id="A0A6H9FTM4"/>
<dbReference type="InterPro" id="IPR012312">
    <property type="entry name" value="Hemerythrin-like"/>
</dbReference>
<name>A0A6H9FTM4_MICAE</name>
<dbReference type="Gene3D" id="1.20.120.520">
    <property type="entry name" value="nmb1532 protein domain like"/>
    <property type="match status" value="1"/>
</dbReference>
<evidence type="ECO:0000259" key="1">
    <source>
        <dbReference type="Pfam" id="PF01814"/>
    </source>
</evidence>
<gene>
    <name evidence="2" type="ORF">NIES3787_40290</name>
</gene>
<protein>
    <recommendedName>
        <fullName evidence="1">Hemerythrin-like domain-containing protein</fullName>
    </recommendedName>
</protein>
<sequence length="221" mass="25249">MSELPSLTVAGDLSRIHQVITRALQVAIQQSQFLATKGLAVGDFGLQCYITALLQLLDSHHQIEDDLIFPYFKQKMPALLVAEMENQHQDIVPLLEKLAGLLPELNHTHATTVSWIAIAETLIKIEALWEPHYQLEEAYLNEDNISQVIGPGEQEKLCHLYAETSKHHITVDYLVLPFILYNLPLQERQVMAQAFPTQITEKLIPGEWYLQWQVMSPYLLK</sequence>
<organism evidence="2 3">
    <name type="scientific">Microcystis aeruginosa NIES-3787</name>
    <dbReference type="NCBI Taxonomy" id="2517782"/>
    <lineage>
        <taxon>Bacteria</taxon>
        <taxon>Bacillati</taxon>
        <taxon>Cyanobacteriota</taxon>
        <taxon>Cyanophyceae</taxon>
        <taxon>Oscillatoriophycideae</taxon>
        <taxon>Chroococcales</taxon>
        <taxon>Microcystaceae</taxon>
        <taxon>Microcystis</taxon>
    </lineage>
</organism>
<evidence type="ECO:0000313" key="2">
    <source>
        <dbReference type="EMBL" id="GCL48313.1"/>
    </source>
</evidence>
<dbReference type="RefSeq" id="WP_159250684.1">
    <property type="nucleotide sequence ID" value="NZ_BJCH01000105.1"/>
</dbReference>
<dbReference type="Proteomes" id="UP000438874">
    <property type="component" value="Unassembled WGS sequence"/>
</dbReference>
<feature type="domain" description="Hemerythrin-like" evidence="1">
    <location>
        <begin position="43"/>
        <end position="139"/>
    </location>
</feature>
<dbReference type="Pfam" id="PF01814">
    <property type="entry name" value="Hemerythrin"/>
    <property type="match status" value="1"/>
</dbReference>
<accession>A0A6H9FTM4</accession>
<dbReference type="CDD" id="cd12108">
    <property type="entry name" value="Hr-like"/>
    <property type="match status" value="1"/>
</dbReference>